<organism evidence="2 3">
    <name type="scientific">Spirosoma radiotolerans</name>
    <dbReference type="NCBI Taxonomy" id="1379870"/>
    <lineage>
        <taxon>Bacteria</taxon>
        <taxon>Pseudomonadati</taxon>
        <taxon>Bacteroidota</taxon>
        <taxon>Cytophagia</taxon>
        <taxon>Cytophagales</taxon>
        <taxon>Cytophagaceae</taxon>
        <taxon>Spirosoma</taxon>
    </lineage>
</organism>
<dbReference type="STRING" id="1379870.SD10_07465"/>
<protein>
    <recommendedName>
        <fullName evidence="4">Macroglobulin domain-containing protein</fullName>
    </recommendedName>
</protein>
<feature type="chain" id="PRO_5002417309" description="Macroglobulin domain-containing protein" evidence="1">
    <location>
        <begin position="23"/>
        <end position="800"/>
    </location>
</feature>
<dbReference type="OrthoDB" id="679547at2"/>
<dbReference type="RefSeq" id="WP_046376369.1">
    <property type="nucleotide sequence ID" value="NZ_CP010429.1"/>
</dbReference>
<gene>
    <name evidence="2" type="ORF">SD10_07465</name>
</gene>
<reference evidence="2 3" key="1">
    <citation type="journal article" date="2014" name="Curr. Microbiol.">
        <title>Spirosoma radiotolerans sp. nov., a gamma-radiation-resistant bacterium isolated from gamma ray-irradiated soil.</title>
        <authorList>
            <person name="Lee J.J."/>
            <person name="Srinivasan S."/>
            <person name="Lim S."/>
            <person name="Joe M."/>
            <person name="Im S."/>
            <person name="Bae S.I."/>
            <person name="Park K.R."/>
            <person name="Han J.H."/>
            <person name="Park S.H."/>
            <person name="Joo B.M."/>
            <person name="Park S.J."/>
            <person name="Kim M.K."/>
        </authorList>
    </citation>
    <scope>NUCLEOTIDE SEQUENCE [LARGE SCALE GENOMIC DNA]</scope>
    <source>
        <strain evidence="2 3">DG5A</strain>
    </source>
</reference>
<keyword evidence="1" id="KW-0732">Signal</keyword>
<dbReference type="PATRIC" id="fig|1379870.5.peg.1618"/>
<evidence type="ECO:0000313" key="3">
    <source>
        <dbReference type="Proteomes" id="UP000033054"/>
    </source>
</evidence>
<evidence type="ECO:0000256" key="1">
    <source>
        <dbReference type="SAM" id="SignalP"/>
    </source>
</evidence>
<dbReference type="Proteomes" id="UP000033054">
    <property type="component" value="Chromosome"/>
</dbReference>
<dbReference type="HOGENOM" id="CLU_013214_2_0_10"/>
<dbReference type="KEGG" id="srd:SD10_07465"/>
<proteinExistence type="predicted"/>
<name>A0A0E3ZUX3_9BACT</name>
<dbReference type="Gene3D" id="2.60.40.1930">
    <property type="match status" value="1"/>
</dbReference>
<dbReference type="EMBL" id="CP010429">
    <property type="protein sequence ID" value="AKD54768.1"/>
    <property type="molecule type" value="Genomic_DNA"/>
</dbReference>
<evidence type="ECO:0000313" key="2">
    <source>
        <dbReference type="EMBL" id="AKD54768.1"/>
    </source>
</evidence>
<accession>A0A0E3ZUX3</accession>
<sequence length="800" mass="90091">MPTSLLRIFFYLLLVSSLRTFGQAPPSVSTLTQPFDTYRRQALQEKLFVHTDQAFYLTGETMWFKVYYVDGTRHQPLDVSKVTYVEVLDKEHKAVLQTKVALSTGGGNGTLFLPSSLSSGTYLLRAYTSWMKNFSPGFFFEKTLTLVNPFKPLGLPLLRETPDYDIQFFPEGGHLVQDLPGNVAFKVADASGHGVAVRGWLLNERNDTLAKFSPHKFGIGKFAFTPLANTRYRVMMTDEKGRMMTRPLPIVDTQGYTMRLEETANDQVKITVNTNLDGASSVYLFAHTRNEIKAAEQRPIQRETTFLVDKKALGEGVSHLTIFDADRKPVCERLYFKRPTTSLTIGLKPDQKQYASRTKVTLDALVEASAAQSKQAALSVSVYRLDSLAGMDSGNILSYLWMTSDLQGQIESADYYLQTETAEVAQATDNLMLTHGWRRFRWNDILGSQTTTASKRSFIPEHNGLLIQGTVTDPASGRPMPNVITYLSAPGKPLRLYVSRSNADGQIRFEMQDFYGPKNVLVQTNPKDSLLKLTIANPFSASVSTTHLPELSVMESQADQLLNRSVAMQVQATYGGDQAIRYRYPIVDSSAFYGKPVESYALDAYTRFPRMEEVLREYVLGVMPRKKQGHFRLYVPNEPYRTFFEDPSLVLLDGVPQFDMDKIIDFSPLKIKQIDVITNHYFIGPALFPGVISFMSYKGDLAGFPISPSVLRLDYDGLQLQREFYSPRYETDKQISSRLPDARTLLYWNPDFKTDAQGKGRIQFYTSDQAGTYVVEVNGLTTDGQAGSQRVLFDVKNSPK</sequence>
<feature type="signal peptide" evidence="1">
    <location>
        <begin position="1"/>
        <end position="22"/>
    </location>
</feature>
<evidence type="ECO:0008006" key="4">
    <source>
        <dbReference type="Google" id="ProtNLM"/>
    </source>
</evidence>
<keyword evidence="3" id="KW-1185">Reference proteome</keyword>
<dbReference type="AlphaFoldDB" id="A0A0E3ZUX3"/>